<evidence type="ECO:0000256" key="5">
    <source>
        <dbReference type="ARBA" id="ARBA00022801"/>
    </source>
</evidence>
<dbReference type="FunFam" id="1.10.530.10:FF:000019">
    <property type="entry name" value="lysozyme"/>
    <property type="match status" value="1"/>
</dbReference>
<dbReference type="PANTHER" id="PTHR11195">
    <property type="entry name" value="DESTABILASE-RELATED"/>
    <property type="match status" value="1"/>
</dbReference>
<dbReference type="InterPro" id="IPR008597">
    <property type="entry name" value="Invert_lysozyme"/>
</dbReference>
<dbReference type="InterPro" id="IPR018247">
    <property type="entry name" value="EF_Hand_1_Ca_BS"/>
</dbReference>
<dbReference type="PROSITE" id="PS51909">
    <property type="entry name" value="LYSOZYME_I"/>
    <property type="match status" value="1"/>
</dbReference>
<keyword evidence="9" id="KW-1185">Reference proteome</keyword>
<organism evidence="8 9">
    <name type="scientific">Phlebotomus papatasi</name>
    <name type="common">Sandfly</name>
    <dbReference type="NCBI Taxonomy" id="29031"/>
    <lineage>
        <taxon>Eukaryota</taxon>
        <taxon>Metazoa</taxon>
        <taxon>Ecdysozoa</taxon>
        <taxon>Arthropoda</taxon>
        <taxon>Hexapoda</taxon>
        <taxon>Insecta</taxon>
        <taxon>Pterygota</taxon>
        <taxon>Neoptera</taxon>
        <taxon>Endopterygota</taxon>
        <taxon>Diptera</taxon>
        <taxon>Nematocera</taxon>
        <taxon>Psychodoidea</taxon>
        <taxon>Psychodidae</taxon>
        <taxon>Phlebotomus</taxon>
        <taxon>Phlebotomus</taxon>
    </lineage>
</organism>
<dbReference type="CDD" id="cd16890">
    <property type="entry name" value="lyz_i"/>
    <property type="match status" value="1"/>
</dbReference>
<comment type="catalytic activity">
    <reaction evidence="1">
        <text>Hydrolysis of (1-&gt;4)-beta-linkages between N-acetylmuramic acid and N-acetyl-D-glucosamine residues in a peptidoglycan and between N-acetyl-D-glucosamine residues in chitodextrins.</text>
        <dbReference type="EC" id="3.2.1.17"/>
    </reaction>
</comment>
<dbReference type="Gene3D" id="1.10.530.10">
    <property type="match status" value="1"/>
</dbReference>
<dbReference type="GO" id="GO:0031640">
    <property type="term" value="P:killing of cells of another organism"/>
    <property type="evidence" value="ECO:0007669"/>
    <property type="project" value="UniProtKB-KW"/>
</dbReference>
<evidence type="ECO:0000256" key="2">
    <source>
        <dbReference type="ARBA" id="ARBA00012732"/>
    </source>
</evidence>
<feature type="disulfide bond" evidence="7">
    <location>
        <begin position="39"/>
        <end position="123"/>
    </location>
</feature>
<proteinExistence type="predicted"/>
<dbReference type="VEuPathDB" id="VectorBase:PPAI010181"/>
<feature type="disulfide bond" evidence="7">
    <location>
        <begin position="44"/>
        <end position="50"/>
    </location>
</feature>
<evidence type="ECO:0000256" key="6">
    <source>
        <dbReference type="ARBA" id="ARBA00023295"/>
    </source>
</evidence>
<dbReference type="EnsemblMetazoa" id="PPAI010181-RA">
    <property type="protein sequence ID" value="PPAI010181-PA"/>
    <property type="gene ID" value="PPAI010181"/>
</dbReference>
<evidence type="ECO:0000256" key="4">
    <source>
        <dbReference type="ARBA" id="ARBA00022638"/>
    </source>
</evidence>
<dbReference type="PANTHER" id="PTHR11195:SF22">
    <property type="entry name" value="LYSOZYME"/>
    <property type="match status" value="1"/>
</dbReference>
<evidence type="ECO:0000256" key="3">
    <source>
        <dbReference type="ARBA" id="ARBA00022529"/>
    </source>
</evidence>
<keyword evidence="6" id="KW-0326">Glycosidase</keyword>
<dbReference type="Proteomes" id="UP000092462">
    <property type="component" value="Unassembled WGS sequence"/>
</dbReference>
<keyword evidence="3" id="KW-0929">Antimicrobial</keyword>
<reference evidence="8" key="1">
    <citation type="submission" date="2022-08" db="UniProtKB">
        <authorList>
            <consortium name="EnsemblMetazoa"/>
        </authorList>
    </citation>
    <scope>IDENTIFICATION</scope>
    <source>
        <strain evidence="8">Israel</strain>
    </source>
</reference>
<accession>A0A1B0F0A2</accession>
<dbReference type="GO" id="GO:0003796">
    <property type="term" value="F:lysozyme activity"/>
    <property type="evidence" value="ECO:0007669"/>
    <property type="project" value="UniProtKB-EC"/>
</dbReference>
<evidence type="ECO:0000256" key="1">
    <source>
        <dbReference type="ARBA" id="ARBA00000632"/>
    </source>
</evidence>
<name>A0A1B0F0A2_PHLPP</name>
<dbReference type="EC" id="3.2.1.17" evidence="2"/>
<dbReference type="EMBL" id="AJVK01007789">
    <property type="status" value="NOT_ANNOTATED_CDS"/>
    <property type="molecule type" value="Genomic_DNA"/>
</dbReference>
<keyword evidence="5" id="KW-0378">Hydrolase</keyword>
<sequence>MYTSRWALPVSLLTVVIYLTNADVSHVVTGNTTPITDICLGCICEAMSGCNRQQSCDGNVCGLFKITHPYWVDAGKPVQAGDSPEATGAFANCVTEPFCAGRTVQNYMGRFGQDCNKDGVVDCTDYLAIHILGGFGCNGEVPVKFTNALNQCLYQASAFQNSFQK</sequence>
<keyword evidence="7" id="KW-1015">Disulfide bond</keyword>
<feature type="disulfide bond" evidence="7">
    <location>
        <begin position="93"/>
        <end position="99"/>
    </location>
</feature>
<protein>
    <recommendedName>
        <fullName evidence="2">lysozyme</fullName>
        <ecNumber evidence="2">3.2.1.17</ecNumber>
    </recommendedName>
</protein>
<dbReference type="PROSITE" id="PS00018">
    <property type="entry name" value="EF_HAND_1"/>
    <property type="match status" value="1"/>
</dbReference>
<dbReference type="GO" id="GO:0042742">
    <property type="term" value="P:defense response to bacterium"/>
    <property type="evidence" value="ECO:0007669"/>
    <property type="project" value="UniProtKB-KW"/>
</dbReference>
<evidence type="ECO:0000313" key="9">
    <source>
        <dbReference type="Proteomes" id="UP000092462"/>
    </source>
</evidence>
<evidence type="ECO:0000256" key="7">
    <source>
        <dbReference type="PIRSR" id="PIRSR608597-3"/>
    </source>
</evidence>
<keyword evidence="4" id="KW-0081">Bacteriolytic enzyme</keyword>
<evidence type="ECO:0000313" key="8">
    <source>
        <dbReference type="EnsemblMetazoa" id="PPAI010181-PA"/>
    </source>
</evidence>
<dbReference type="AlphaFoldDB" id="A0A1B0F0A2"/>
<dbReference type="Pfam" id="PF05497">
    <property type="entry name" value="Destabilase"/>
    <property type="match status" value="1"/>
</dbReference>